<dbReference type="GO" id="GO:0004497">
    <property type="term" value="F:monooxygenase activity"/>
    <property type="evidence" value="ECO:0007669"/>
    <property type="project" value="UniProtKB-ARBA"/>
</dbReference>
<dbReference type="EMBL" id="BSEN01000012">
    <property type="protein sequence ID" value="GLJ76919.1"/>
    <property type="molecule type" value="Genomic_DNA"/>
</dbReference>
<dbReference type="InterPro" id="IPR017941">
    <property type="entry name" value="Rieske_2Fe-2S"/>
</dbReference>
<dbReference type="Pfam" id="PF01266">
    <property type="entry name" value="DAO"/>
    <property type="match status" value="1"/>
</dbReference>
<feature type="domain" description="Rieske" evidence="6">
    <location>
        <begin position="419"/>
        <end position="506"/>
    </location>
</feature>
<dbReference type="PROSITE" id="PS51296">
    <property type="entry name" value="RIESKE"/>
    <property type="match status" value="1"/>
</dbReference>
<evidence type="ECO:0000256" key="4">
    <source>
        <dbReference type="ARBA" id="ARBA00023014"/>
    </source>
</evidence>
<dbReference type="InterPro" id="IPR006076">
    <property type="entry name" value="FAD-dep_OxRdtase"/>
</dbReference>
<gene>
    <name evidence="7" type="ORF">GCM10017584_24930</name>
</gene>
<proteinExistence type="predicted"/>
<dbReference type="Gene3D" id="3.30.9.10">
    <property type="entry name" value="D-Amino Acid Oxidase, subunit A, domain 2"/>
    <property type="match status" value="1"/>
</dbReference>
<evidence type="ECO:0000256" key="3">
    <source>
        <dbReference type="ARBA" id="ARBA00023004"/>
    </source>
</evidence>
<dbReference type="SUPFAM" id="SSF50022">
    <property type="entry name" value="ISP domain"/>
    <property type="match status" value="1"/>
</dbReference>
<keyword evidence="4" id="KW-0411">Iron-sulfur</keyword>
<dbReference type="InterPro" id="IPR036188">
    <property type="entry name" value="FAD/NAD-bd_sf"/>
</dbReference>
<dbReference type="InterPro" id="IPR036922">
    <property type="entry name" value="Rieske_2Fe-2S_sf"/>
</dbReference>
<dbReference type="PANTHER" id="PTHR13847:SF274">
    <property type="entry name" value="RIESKE 2FE-2S IRON-SULFUR PROTEIN YHFW-RELATED"/>
    <property type="match status" value="1"/>
</dbReference>
<keyword evidence="1" id="KW-0001">2Fe-2S</keyword>
<name>A0A9W6M0Q8_9MICO</name>
<dbReference type="RefSeq" id="WP_271177574.1">
    <property type="nucleotide sequence ID" value="NZ_BAAAJO010000002.1"/>
</dbReference>
<dbReference type="Proteomes" id="UP001142372">
    <property type="component" value="Unassembled WGS sequence"/>
</dbReference>
<comment type="caution">
    <text evidence="7">The sequence shown here is derived from an EMBL/GenBank/DDBJ whole genome shotgun (WGS) entry which is preliminary data.</text>
</comment>
<dbReference type="GO" id="GO:0051537">
    <property type="term" value="F:2 iron, 2 sulfur cluster binding"/>
    <property type="evidence" value="ECO:0007669"/>
    <property type="project" value="UniProtKB-KW"/>
</dbReference>
<dbReference type="GO" id="GO:0005737">
    <property type="term" value="C:cytoplasm"/>
    <property type="evidence" value="ECO:0007669"/>
    <property type="project" value="TreeGrafter"/>
</dbReference>
<organism evidence="7 8">
    <name type="scientific">Leifsonia poae</name>
    <dbReference type="NCBI Taxonomy" id="110933"/>
    <lineage>
        <taxon>Bacteria</taxon>
        <taxon>Bacillati</taxon>
        <taxon>Actinomycetota</taxon>
        <taxon>Actinomycetes</taxon>
        <taxon>Micrococcales</taxon>
        <taxon>Microbacteriaceae</taxon>
        <taxon>Leifsonia</taxon>
    </lineage>
</organism>
<dbReference type="PANTHER" id="PTHR13847">
    <property type="entry name" value="SARCOSINE DEHYDROGENASE-RELATED"/>
    <property type="match status" value="1"/>
</dbReference>
<dbReference type="Pfam" id="PF00355">
    <property type="entry name" value="Rieske"/>
    <property type="match status" value="1"/>
</dbReference>
<dbReference type="Gene3D" id="3.50.50.60">
    <property type="entry name" value="FAD/NAD(P)-binding domain"/>
    <property type="match status" value="1"/>
</dbReference>
<evidence type="ECO:0000256" key="2">
    <source>
        <dbReference type="ARBA" id="ARBA00022723"/>
    </source>
</evidence>
<dbReference type="SUPFAM" id="SSF51905">
    <property type="entry name" value="FAD/NAD(P)-binding domain"/>
    <property type="match status" value="1"/>
</dbReference>
<keyword evidence="3" id="KW-0408">Iron</keyword>
<evidence type="ECO:0000313" key="7">
    <source>
        <dbReference type="EMBL" id="GLJ76919.1"/>
    </source>
</evidence>
<protein>
    <submittedName>
        <fullName evidence="7">FAD-dependent oxidoreductase</fullName>
    </submittedName>
</protein>
<dbReference type="AlphaFoldDB" id="A0A9W6M0Q8"/>
<evidence type="ECO:0000259" key="6">
    <source>
        <dbReference type="PROSITE" id="PS51296"/>
    </source>
</evidence>
<reference evidence="7" key="1">
    <citation type="journal article" date="2014" name="Int. J. Syst. Evol. Microbiol.">
        <title>Complete genome sequence of Corynebacterium casei LMG S-19264T (=DSM 44701T), isolated from a smear-ripened cheese.</title>
        <authorList>
            <consortium name="US DOE Joint Genome Institute (JGI-PGF)"/>
            <person name="Walter F."/>
            <person name="Albersmeier A."/>
            <person name="Kalinowski J."/>
            <person name="Ruckert C."/>
        </authorList>
    </citation>
    <scope>NUCLEOTIDE SEQUENCE</scope>
    <source>
        <strain evidence="7">VKM Ac-1401</strain>
    </source>
</reference>
<evidence type="ECO:0000256" key="5">
    <source>
        <dbReference type="SAM" id="MobiDB-lite"/>
    </source>
</evidence>
<evidence type="ECO:0000256" key="1">
    <source>
        <dbReference type="ARBA" id="ARBA00022714"/>
    </source>
</evidence>
<keyword evidence="8" id="KW-1185">Reference proteome</keyword>
<dbReference type="Gene3D" id="2.102.10.10">
    <property type="entry name" value="Rieske [2Fe-2S] iron-sulphur domain"/>
    <property type="match status" value="1"/>
</dbReference>
<feature type="region of interest" description="Disordered" evidence="5">
    <location>
        <begin position="485"/>
        <end position="506"/>
    </location>
</feature>
<keyword evidence="2" id="KW-0479">Metal-binding</keyword>
<dbReference type="GO" id="GO:0016705">
    <property type="term" value="F:oxidoreductase activity, acting on paired donors, with incorporation or reduction of molecular oxygen"/>
    <property type="evidence" value="ECO:0007669"/>
    <property type="project" value="UniProtKB-ARBA"/>
</dbReference>
<accession>A0A9W6M0Q8</accession>
<dbReference type="GO" id="GO:0046872">
    <property type="term" value="F:metal ion binding"/>
    <property type="evidence" value="ECO:0007669"/>
    <property type="project" value="UniProtKB-KW"/>
</dbReference>
<sequence length="506" mass="53110">MTSLWLDATAPIPTDPFEDDGQYDVVIVGAGITGLATALMTARRGARVAVLEARTVGAVTTGNTTGKLSLLQGTVLSQIKRHASDRVLSAYVDGNTDGQGWLLDYLQDRGVPYDVRDAFTYATTDDGARAIRAEAEAALIAGLPVDDEPGDLPFTVTASVRLADQAQFDPVAVLRAMAEDVRALGGVIVEGERVTDVSASDPAVVTSTSGRTRAGRVLLATGTPILDRGLYFAKLEPLRSYLTAFTVPGDIPAGMYLSADAPTRSLRTATAPAAVAALDGRELLLVGGNGHPAGRADSPAELLADLTLWAQEHFPGAERTHWWAAQDYRSANQVPFVGWLPRGRGRLYLATGYNKWGLTNAIAAAISLSASLTDDEEPEWARVLHHRVTHPVDLATGAGFNAAVGKEAATHWAAAETGPSLGAHTTPPPERTGVVGHRGAAPVAVSTVDGRTCALSAVCTHLGGVVRWNDAELSWDCPLHGSRFAADGTNLEGPATKPLAPIDEDD</sequence>
<evidence type="ECO:0000313" key="8">
    <source>
        <dbReference type="Proteomes" id="UP001142372"/>
    </source>
</evidence>
<reference evidence="7" key="2">
    <citation type="submission" date="2023-01" db="EMBL/GenBank/DDBJ databases">
        <authorList>
            <person name="Sun Q."/>
            <person name="Evtushenko L."/>
        </authorList>
    </citation>
    <scope>NUCLEOTIDE SEQUENCE</scope>
    <source>
        <strain evidence="7">VKM Ac-1401</strain>
    </source>
</reference>
<dbReference type="PRINTS" id="PR00469">
    <property type="entry name" value="PNDRDTASEII"/>
</dbReference>